<dbReference type="PANTHER" id="PTHR21248:SF12">
    <property type="entry name" value="CARDIOLIPIN SYNTHASE C"/>
    <property type="match status" value="1"/>
</dbReference>
<keyword evidence="3" id="KW-1185">Reference proteome</keyword>
<evidence type="ECO:0000313" key="2">
    <source>
        <dbReference type="EMBL" id="TGD71772.1"/>
    </source>
</evidence>
<dbReference type="SUPFAM" id="SSF56024">
    <property type="entry name" value="Phospholipase D/nuclease"/>
    <property type="match status" value="2"/>
</dbReference>
<dbReference type="Gene3D" id="3.30.870.10">
    <property type="entry name" value="Endonuclease Chain A"/>
    <property type="match status" value="2"/>
</dbReference>
<protein>
    <submittedName>
        <fullName evidence="2">Phospholipase D family protein</fullName>
    </submittedName>
</protein>
<feature type="domain" description="PLD phosphodiesterase" evidence="1">
    <location>
        <begin position="429"/>
        <end position="456"/>
    </location>
</feature>
<accession>A0A4Z0LWQ3</accession>
<dbReference type="GO" id="GO:0030572">
    <property type="term" value="F:phosphatidyltransferase activity"/>
    <property type="evidence" value="ECO:0007669"/>
    <property type="project" value="UniProtKB-ARBA"/>
</dbReference>
<dbReference type="Proteomes" id="UP000298050">
    <property type="component" value="Unassembled WGS sequence"/>
</dbReference>
<proteinExistence type="predicted"/>
<evidence type="ECO:0000313" key="3">
    <source>
        <dbReference type="Proteomes" id="UP000298050"/>
    </source>
</evidence>
<dbReference type="Pfam" id="PF13091">
    <property type="entry name" value="PLDc_2"/>
    <property type="match status" value="2"/>
</dbReference>
<feature type="domain" description="PLD phosphodiesterase" evidence="1">
    <location>
        <begin position="187"/>
        <end position="214"/>
    </location>
</feature>
<dbReference type="PANTHER" id="PTHR21248">
    <property type="entry name" value="CARDIOLIPIN SYNTHASE"/>
    <property type="match status" value="1"/>
</dbReference>
<gene>
    <name evidence="2" type="ORF">E4634_16795</name>
</gene>
<name>A0A4Z0LWQ3_9GAMM</name>
<reference evidence="2 3" key="1">
    <citation type="submission" date="2019-04" db="EMBL/GenBank/DDBJ databases">
        <title>Taxonomy of novel Haliea sp. from mangrove soil of West Coast of India.</title>
        <authorList>
            <person name="Verma A."/>
            <person name="Kumar P."/>
            <person name="Krishnamurthi S."/>
        </authorList>
    </citation>
    <scope>NUCLEOTIDE SEQUENCE [LARGE SCALE GENOMIC DNA]</scope>
    <source>
        <strain evidence="2 3">SAOS-164</strain>
    </source>
</reference>
<dbReference type="EMBL" id="SRLE01000012">
    <property type="protein sequence ID" value="TGD71772.1"/>
    <property type="molecule type" value="Genomic_DNA"/>
</dbReference>
<dbReference type="AlphaFoldDB" id="A0A4Z0LWQ3"/>
<dbReference type="InterPro" id="IPR025202">
    <property type="entry name" value="PLD-like_dom"/>
</dbReference>
<dbReference type="InterPro" id="IPR001736">
    <property type="entry name" value="PLipase_D/transphosphatidylase"/>
</dbReference>
<organism evidence="2 3">
    <name type="scientific">Mangrovimicrobium sediminis</name>
    <dbReference type="NCBI Taxonomy" id="2562682"/>
    <lineage>
        <taxon>Bacteria</taxon>
        <taxon>Pseudomonadati</taxon>
        <taxon>Pseudomonadota</taxon>
        <taxon>Gammaproteobacteria</taxon>
        <taxon>Cellvibrionales</taxon>
        <taxon>Halieaceae</taxon>
        <taxon>Mangrovimicrobium</taxon>
    </lineage>
</organism>
<dbReference type="GO" id="GO:0032049">
    <property type="term" value="P:cardiolipin biosynthetic process"/>
    <property type="evidence" value="ECO:0007669"/>
    <property type="project" value="UniProtKB-ARBA"/>
</dbReference>
<dbReference type="PROSITE" id="PS50035">
    <property type="entry name" value="PLD"/>
    <property type="match status" value="2"/>
</dbReference>
<dbReference type="SMART" id="SM00155">
    <property type="entry name" value="PLDc"/>
    <property type="match status" value="2"/>
</dbReference>
<dbReference type="OrthoDB" id="9814092at2"/>
<sequence length="538" mass="60046">MLLTQPRSQAMPQAPAAPQCFALPARLALLVLNLCLILGLAACSSLPVLEGRDTSHAISADADTTFGRTVRGMLESHPQQSGFKTLPDGENAFLARLRMIAGAERSLDVQYYIWHKDLTGNVLAGQLLAAADRGVRVRLLLDDLDTAGKDHLLRVLDSHPNFSVRLFNPFANRSARAEDFVADTARINRRMHNKTLTADNQVSVFGGRNIGDEYFQAGTEMGFGDMDALAVGPIVQEISAQFDLYWNSRWAYPIDAFDWPQPVTAQDLEALRAAAARNLEQAQQSEYAGVLTQFRLAQVSSLAELDFVWSDWLLAYDQPDKVTASEVGDETHLAPKLRQGLDLTRHDLIIVSPYFVPGKQFTRYLTDMVARGVRVRILTNSLQANDVSLVHAGYMRYRDDLVRGGVELYEFRASQERLDGGERTRIGASRSSLHAKFFVFDATYVFVGSFNLDGRSVALNTELGAYFLSPLQASAMAADFDDWALQVAYRVQLDDAGKLQWLTRESGVERVVYKEPDTTWWKRFSTRVLSWIVPEAQL</sequence>
<dbReference type="CDD" id="cd09111">
    <property type="entry name" value="PLDc_ymdC_like_1"/>
    <property type="match status" value="1"/>
</dbReference>
<dbReference type="CDD" id="cd09113">
    <property type="entry name" value="PLDc_ymdC_like_2"/>
    <property type="match status" value="1"/>
</dbReference>
<evidence type="ECO:0000259" key="1">
    <source>
        <dbReference type="PROSITE" id="PS50035"/>
    </source>
</evidence>
<comment type="caution">
    <text evidence="2">The sequence shown here is derived from an EMBL/GenBank/DDBJ whole genome shotgun (WGS) entry which is preliminary data.</text>
</comment>